<keyword evidence="6" id="KW-0999">Mitochondrion inner membrane</keyword>
<dbReference type="GO" id="GO:0005743">
    <property type="term" value="C:mitochondrial inner membrane"/>
    <property type="evidence" value="ECO:0007669"/>
    <property type="project" value="UniProtKB-SubCell"/>
</dbReference>
<keyword evidence="8" id="KW-0496">Mitochondrion</keyword>
<accession>A0A481SWZ6</accession>
<evidence type="ECO:0000256" key="7">
    <source>
        <dbReference type="ARBA" id="ARBA00022982"/>
    </source>
</evidence>
<evidence type="ECO:0000256" key="5">
    <source>
        <dbReference type="ARBA" id="ARBA00022660"/>
    </source>
</evidence>
<keyword evidence="7" id="KW-0249">Electron transport</keyword>
<evidence type="ECO:0000256" key="2">
    <source>
        <dbReference type="ARBA" id="ARBA00008317"/>
    </source>
</evidence>
<comment type="similarity">
    <text evidence="2">Belongs to the complex I NDUFB10 subunit family.</text>
</comment>
<evidence type="ECO:0000313" key="10">
    <source>
        <dbReference type="EMBL" id="QBH73173.1"/>
    </source>
</evidence>
<keyword evidence="4" id="KW-0813">Transport</keyword>
<sequence length="171" mass="21000">MDSPKRGEIYRNENEDKLLSKWNDFLYNIVNGPITWFRETIVEPNRKEYYWYHRQYRRVPTVDQCYTDDGVCEYEADQQFFRDKQVDATIAQILKRRFENCLTYELEDQTPCYPLYDKWQEALTNYFIKYGELGHYQASRYAYMKQKHRMIWERRYGPVGSGMTRIDQELD</sequence>
<dbReference type="AlphaFoldDB" id="A0A481SWZ6"/>
<evidence type="ECO:0000256" key="6">
    <source>
        <dbReference type="ARBA" id="ARBA00022792"/>
    </source>
</evidence>
<evidence type="ECO:0000256" key="4">
    <source>
        <dbReference type="ARBA" id="ARBA00022448"/>
    </source>
</evidence>
<proteinExistence type="evidence at transcript level"/>
<dbReference type="InterPro" id="IPR019377">
    <property type="entry name" value="NADH_UbQ_OxRdtase_su10"/>
</dbReference>
<protein>
    <recommendedName>
        <fullName evidence="3">NADH dehydrogenase [ubiquinone] 1 beta subcomplex subunit 10</fullName>
    </recommendedName>
</protein>
<dbReference type="GO" id="GO:0045271">
    <property type="term" value="C:respiratory chain complex I"/>
    <property type="evidence" value="ECO:0007669"/>
    <property type="project" value="UniProtKB-ARBA"/>
</dbReference>
<dbReference type="Pfam" id="PF10249">
    <property type="entry name" value="NDUFB10"/>
    <property type="match status" value="1"/>
</dbReference>
<organism evidence="10">
    <name type="scientific">Embidopsocus sp. OG14338</name>
    <dbReference type="NCBI Taxonomy" id="2530317"/>
    <lineage>
        <taxon>Eukaryota</taxon>
        <taxon>Metazoa</taxon>
        <taxon>Ecdysozoa</taxon>
        <taxon>Arthropoda</taxon>
        <taxon>Hexapoda</taxon>
        <taxon>Insecta</taxon>
        <taxon>Pterygota</taxon>
        <taxon>Neoptera</taxon>
        <taxon>Paraneoptera</taxon>
        <taxon>Psocodea</taxon>
        <taxon>Troctomorpha</taxon>
        <taxon>Liposcelidetae</taxon>
        <taxon>Liposcelididae</taxon>
        <taxon>Embidopsocus</taxon>
    </lineage>
</organism>
<reference evidence="10" key="1">
    <citation type="journal article" date="2019" name="Sci. Rep.">
        <title>No signal of deleterious mutation accumulation in conserved gene sequences of extant asexual hexapods.</title>
        <authorList>
            <person name="Brandt A."/>
            <person name="Bast J."/>
            <person name="Scheu S."/>
            <person name="Meusemann K."/>
            <person name="Donath A."/>
            <person name="Schuette K."/>
            <person name="Machida R."/>
            <person name="Kraaijeveld K."/>
        </authorList>
    </citation>
    <scope>NUCLEOTIDE SEQUENCE</scope>
    <source>
        <strain evidence="10">OG14338</strain>
    </source>
</reference>
<dbReference type="InterPro" id="IPR039993">
    <property type="entry name" value="NDUFB10"/>
</dbReference>
<keyword evidence="9" id="KW-0472">Membrane</keyword>
<keyword evidence="5" id="KW-0679">Respiratory chain</keyword>
<evidence type="ECO:0000256" key="8">
    <source>
        <dbReference type="ARBA" id="ARBA00023128"/>
    </source>
</evidence>
<comment type="subcellular location">
    <subcellularLocation>
        <location evidence="1">Mitochondrion inner membrane</location>
        <topology evidence="1">Peripheral membrane protein</topology>
        <orientation evidence="1">Matrix side</orientation>
    </subcellularLocation>
</comment>
<evidence type="ECO:0000256" key="9">
    <source>
        <dbReference type="ARBA" id="ARBA00023136"/>
    </source>
</evidence>
<dbReference type="EMBL" id="MH602928">
    <property type="protein sequence ID" value="QBH73173.1"/>
    <property type="molecule type" value="mRNA"/>
</dbReference>
<evidence type="ECO:0000256" key="1">
    <source>
        <dbReference type="ARBA" id="ARBA00004443"/>
    </source>
</evidence>
<dbReference type="PANTHER" id="PTHR13094:SF1">
    <property type="entry name" value="NADH DEHYDROGENASE [UBIQUINONE] 1 BETA SUBCOMPLEX SUBUNIT 10"/>
    <property type="match status" value="1"/>
</dbReference>
<evidence type="ECO:0000256" key="3">
    <source>
        <dbReference type="ARBA" id="ARBA00014109"/>
    </source>
</evidence>
<name>A0A481SWZ6_9NEOP</name>
<dbReference type="PANTHER" id="PTHR13094">
    <property type="entry name" value="NADH-UBIQUINONE OXIDOREDUCTASE PDSW SUBUNIT"/>
    <property type="match status" value="1"/>
</dbReference>